<keyword evidence="1" id="KW-0472">Membrane</keyword>
<keyword evidence="1" id="KW-1133">Transmembrane helix</keyword>
<gene>
    <name evidence="2" type="ORF">RAK27_07360</name>
</gene>
<sequence>MRQTNSIWIYILAAVGFIMVFGFLAAAFSAILFLIIKILVPIALVVWLINFISRQVNDRNRR</sequence>
<comment type="caution">
    <text evidence="2">The sequence shown here is derived from an EMBL/GenBank/DDBJ whole genome shotgun (WGS) entry which is preliminary data.</text>
</comment>
<proteinExistence type="predicted"/>
<feature type="transmembrane region" description="Helical" evidence="1">
    <location>
        <begin position="7"/>
        <end position="25"/>
    </location>
</feature>
<accession>A0AAW9JPB0</accession>
<reference evidence="2" key="1">
    <citation type="submission" date="2023-08" db="EMBL/GenBank/DDBJ databases">
        <title>Genomic characterization of piscicolin 126 produced by Carnobacterium maltaromaticum CM22 strain isolated from salmon (Salmo salar).</title>
        <authorList>
            <person name="Gonzalez-Gragera E."/>
            <person name="Garcia-Lopez J.D."/>
            <person name="Teso-Perez C."/>
            <person name="Gimenez-Hernandez I."/>
            <person name="Peralta-Sanchez J.M."/>
            <person name="Valdivia E."/>
            <person name="Montalban-Lopez M."/>
            <person name="Martin-Platero A.M."/>
            <person name="Banos A."/>
            <person name="Martinez-Bueno M."/>
        </authorList>
    </citation>
    <scope>NUCLEOTIDE SEQUENCE</scope>
    <source>
        <strain evidence="2">CM22</strain>
    </source>
</reference>
<keyword evidence="1" id="KW-0812">Transmembrane</keyword>
<dbReference type="EMBL" id="JAVBVO010000003">
    <property type="protein sequence ID" value="MDZ5758480.1"/>
    <property type="molecule type" value="Genomic_DNA"/>
</dbReference>
<feature type="transmembrane region" description="Helical" evidence="1">
    <location>
        <begin position="31"/>
        <end position="52"/>
    </location>
</feature>
<dbReference type="RefSeq" id="WP_010050704.1">
    <property type="nucleotide sequence ID" value="NZ_BJOJ01000011.1"/>
</dbReference>
<dbReference type="GeneID" id="83605481"/>
<evidence type="ECO:0000313" key="2">
    <source>
        <dbReference type="EMBL" id="MDZ5758480.1"/>
    </source>
</evidence>
<name>A0AAW9JPB0_CARML</name>
<dbReference type="AlphaFoldDB" id="A0AAW9JPB0"/>
<evidence type="ECO:0000256" key="1">
    <source>
        <dbReference type="SAM" id="Phobius"/>
    </source>
</evidence>
<organism evidence="2 3">
    <name type="scientific">Carnobacterium maltaromaticum</name>
    <name type="common">Carnobacterium piscicola</name>
    <dbReference type="NCBI Taxonomy" id="2751"/>
    <lineage>
        <taxon>Bacteria</taxon>
        <taxon>Bacillati</taxon>
        <taxon>Bacillota</taxon>
        <taxon>Bacilli</taxon>
        <taxon>Lactobacillales</taxon>
        <taxon>Carnobacteriaceae</taxon>
        <taxon>Carnobacterium</taxon>
    </lineage>
</organism>
<protein>
    <submittedName>
        <fullName evidence="2">Uncharacterized protein</fullName>
    </submittedName>
</protein>
<evidence type="ECO:0000313" key="3">
    <source>
        <dbReference type="Proteomes" id="UP001290462"/>
    </source>
</evidence>
<dbReference type="Proteomes" id="UP001290462">
    <property type="component" value="Unassembled WGS sequence"/>
</dbReference>